<name>D4BC00_9ENTR</name>
<proteinExistence type="predicted"/>
<dbReference type="Proteomes" id="UP000003880">
    <property type="component" value="Unassembled WGS sequence"/>
</dbReference>
<reference evidence="1 2" key="1">
    <citation type="submission" date="2010-02" db="EMBL/GenBank/DDBJ databases">
        <authorList>
            <person name="Weinstock G."/>
            <person name="Sodergren E."/>
            <person name="Clifton S."/>
            <person name="Fulton L."/>
            <person name="Fulton B."/>
            <person name="Courtney L."/>
            <person name="Fronick C."/>
            <person name="Harrison M."/>
            <person name="Strong C."/>
            <person name="Farmer C."/>
            <person name="Delahaunty K."/>
            <person name="Markovic C."/>
            <person name="Hall O."/>
            <person name="Minx P."/>
            <person name="Tomlinson C."/>
            <person name="Mitreva M."/>
            <person name="Nelson J."/>
            <person name="Hou S."/>
            <person name="Wollam A."/>
            <person name="Pepin K.H."/>
            <person name="Johnson M."/>
            <person name="Bhonagiri V."/>
            <person name="Zhang X."/>
            <person name="Suruliraj S."/>
            <person name="Warren W."/>
            <person name="Chinwalla A."/>
            <person name="Mardis E.R."/>
            <person name="Wilson R.K."/>
        </authorList>
    </citation>
    <scope>NUCLEOTIDE SEQUENCE [LARGE SCALE GENOMIC DNA]</scope>
    <source>
        <strain evidence="1 2">ATCC 29220</strain>
    </source>
</reference>
<protein>
    <submittedName>
        <fullName evidence="1">Uncharacterized protein</fullName>
    </submittedName>
</protein>
<dbReference type="HOGENOM" id="CLU_1400318_0_0_6"/>
<dbReference type="EMBL" id="ABWL02000007">
    <property type="protein sequence ID" value="EFE08618.1"/>
    <property type="molecule type" value="Genomic_DNA"/>
</dbReference>
<dbReference type="eggNOG" id="COG5492">
    <property type="taxonomic scope" value="Bacteria"/>
</dbReference>
<organism evidence="1 2">
    <name type="scientific">Citrobacter youngae ATCC 29220</name>
    <dbReference type="NCBI Taxonomy" id="500640"/>
    <lineage>
        <taxon>Bacteria</taxon>
        <taxon>Pseudomonadati</taxon>
        <taxon>Pseudomonadota</taxon>
        <taxon>Gammaproteobacteria</taxon>
        <taxon>Enterobacterales</taxon>
        <taxon>Enterobacteriaceae</taxon>
        <taxon>Citrobacter</taxon>
        <taxon>Citrobacter freundii complex</taxon>
    </lineage>
</organism>
<accession>D4BC00</accession>
<comment type="caution">
    <text evidence="1">The sequence shown here is derived from an EMBL/GenBank/DDBJ whole genome shotgun (WGS) entry which is preliminary data.</text>
</comment>
<evidence type="ECO:0000313" key="1">
    <source>
        <dbReference type="EMBL" id="EFE08618.1"/>
    </source>
</evidence>
<dbReference type="AlphaFoldDB" id="D4BC00"/>
<gene>
    <name evidence="1" type="ORF">CIT292_07941</name>
</gene>
<sequence length="194" mass="20410">MNTLSLLGSAGSDVVLSLPSGSDAWFYPDGVQTLQLRLDADGAGSAQVYSFSTGNVLANVYVVTNPVEQTSASMTFTDWLKGQGELSLYGMSTGAQADGNTHCSVYLQTNSASAATQAALSLTTGSAIITISGKQKAFEDVSSHVGSFDITDNVIEAATFTLSLVDTEDYVSGILSFVEPLHYIAEKFSFQQMS</sequence>
<evidence type="ECO:0000313" key="2">
    <source>
        <dbReference type="Proteomes" id="UP000003880"/>
    </source>
</evidence>